<keyword evidence="5 7" id="KW-0808">Transferase</keyword>
<sequence length="300" mass="33389">MNNKHYSVLLNECIQALNLSANGVYVDATLGLGGHAAAILKLIPEGKLFGFDKDEFAIEESRKRLSEIGSNFELIHSDFCWLKTKLATFKIESVDGIVADLGVSSPQLDLGERGFSYSKDARLDMRMDTSQTLDAHFVVNNYTEDELANVLHNYGEVKFARSLARRIVTSRPINTTLELANIVRSALPAAVVSKKNPNKAVFQAIRIEVNDELNSLRSFLEQGVSLLKVGASLAIISFHSLEDVMIKQFFGNLTKPKHHPKLPIQEDPNFKVKVIRVSAAELAENNRSRSAKLRVLTRLK</sequence>
<feature type="binding site" evidence="7">
    <location>
        <position position="52"/>
    </location>
    <ligand>
        <name>S-adenosyl-L-methionine</name>
        <dbReference type="ChEBI" id="CHEBI:59789"/>
    </ligand>
</feature>
<evidence type="ECO:0000256" key="6">
    <source>
        <dbReference type="ARBA" id="ARBA00022691"/>
    </source>
</evidence>
<comment type="subcellular location">
    <subcellularLocation>
        <location evidence="7">Cytoplasm</location>
    </subcellularLocation>
</comment>
<reference evidence="8 9" key="1">
    <citation type="submission" date="2019-01" db="EMBL/GenBank/DDBJ databases">
        <authorList>
            <consortium name="Pathogen Informatics"/>
        </authorList>
    </citation>
    <scope>NUCLEOTIDE SEQUENCE [LARGE SCALE GENOMIC DNA]</scope>
    <source>
        <strain evidence="8 9">NCTC10184</strain>
    </source>
</reference>
<dbReference type="GO" id="GO:0005737">
    <property type="term" value="C:cytoplasm"/>
    <property type="evidence" value="ECO:0007669"/>
    <property type="project" value="UniProtKB-SubCell"/>
</dbReference>
<dbReference type="PANTHER" id="PTHR11265">
    <property type="entry name" value="S-ADENOSYL-METHYLTRANSFERASE MRAW"/>
    <property type="match status" value="1"/>
</dbReference>
<name>A0A449BB27_9BACT</name>
<dbReference type="Pfam" id="PF01795">
    <property type="entry name" value="Methyltransf_5"/>
    <property type="match status" value="1"/>
</dbReference>
<accession>A0A449BB27</accession>
<feature type="binding site" evidence="7">
    <location>
        <position position="100"/>
    </location>
    <ligand>
        <name>S-adenosyl-L-methionine</name>
        <dbReference type="ChEBI" id="CHEBI:59789"/>
    </ligand>
</feature>
<comment type="similarity">
    <text evidence="1 7">Belongs to the methyltransferase superfamily. RsmH family.</text>
</comment>
<feature type="binding site" evidence="7">
    <location>
        <position position="79"/>
    </location>
    <ligand>
        <name>S-adenosyl-L-methionine</name>
        <dbReference type="ChEBI" id="CHEBI:59789"/>
    </ligand>
</feature>
<dbReference type="InterPro" id="IPR029063">
    <property type="entry name" value="SAM-dependent_MTases_sf"/>
</dbReference>
<evidence type="ECO:0000256" key="2">
    <source>
        <dbReference type="ARBA" id="ARBA00022490"/>
    </source>
</evidence>
<dbReference type="InterPro" id="IPR023397">
    <property type="entry name" value="SAM-dep_MeTrfase_MraW_recog"/>
</dbReference>
<dbReference type="GO" id="GO:0071424">
    <property type="term" value="F:rRNA (cytosine-N4-)-methyltransferase activity"/>
    <property type="evidence" value="ECO:0007669"/>
    <property type="project" value="UniProtKB-UniRule"/>
</dbReference>
<dbReference type="Gene3D" id="1.10.150.170">
    <property type="entry name" value="Putative methyltransferase TM0872, insert domain"/>
    <property type="match status" value="1"/>
</dbReference>
<keyword evidence="9" id="KW-1185">Reference proteome</keyword>
<dbReference type="EC" id="2.1.1.199" evidence="7"/>
<keyword evidence="2 7" id="KW-0963">Cytoplasm</keyword>
<evidence type="ECO:0000256" key="5">
    <source>
        <dbReference type="ARBA" id="ARBA00022679"/>
    </source>
</evidence>
<comment type="function">
    <text evidence="7">Specifically methylates the N4 position of cytidine in position 1402 (C1402) of 16S rRNA.</text>
</comment>
<dbReference type="SUPFAM" id="SSF81799">
    <property type="entry name" value="Putative methyltransferase TM0872, insert domain"/>
    <property type="match status" value="1"/>
</dbReference>
<evidence type="ECO:0000256" key="7">
    <source>
        <dbReference type="HAMAP-Rule" id="MF_01007"/>
    </source>
</evidence>
<dbReference type="NCBIfam" id="TIGR00006">
    <property type="entry name" value="16S rRNA (cytosine(1402)-N(4))-methyltransferase RsmH"/>
    <property type="match status" value="1"/>
</dbReference>
<dbReference type="InterPro" id="IPR002903">
    <property type="entry name" value="RsmH"/>
</dbReference>
<keyword evidence="3 7" id="KW-0698">rRNA processing</keyword>
<dbReference type="GO" id="GO:0070475">
    <property type="term" value="P:rRNA base methylation"/>
    <property type="evidence" value="ECO:0007669"/>
    <property type="project" value="UniProtKB-UniRule"/>
</dbReference>
<evidence type="ECO:0000256" key="1">
    <source>
        <dbReference type="ARBA" id="ARBA00010396"/>
    </source>
</evidence>
<dbReference type="Proteomes" id="UP000290876">
    <property type="component" value="Chromosome"/>
</dbReference>
<dbReference type="HAMAP" id="MF_01007">
    <property type="entry name" value="16SrRNA_methyltr_H"/>
    <property type="match status" value="1"/>
</dbReference>
<dbReference type="OrthoDB" id="9806637at2"/>
<dbReference type="AlphaFoldDB" id="A0A449BB27"/>
<keyword evidence="4 7" id="KW-0489">Methyltransferase</keyword>
<keyword evidence="6 7" id="KW-0949">S-adenosyl-L-methionine</keyword>
<dbReference type="PIRSF" id="PIRSF004486">
    <property type="entry name" value="MraW"/>
    <property type="match status" value="1"/>
</dbReference>
<feature type="binding site" evidence="7">
    <location>
        <begin position="33"/>
        <end position="35"/>
    </location>
    <ligand>
        <name>S-adenosyl-L-methionine</name>
        <dbReference type="ChEBI" id="CHEBI:59789"/>
    </ligand>
</feature>
<dbReference type="EMBL" id="LR215043">
    <property type="protein sequence ID" value="VEU78406.1"/>
    <property type="molecule type" value="Genomic_DNA"/>
</dbReference>
<gene>
    <name evidence="8" type="primary">mraW</name>
    <name evidence="7" type="synonym">rsmH</name>
    <name evidence="8" type="ORF">NCTC10184_00650</name>
</gene>
<protein>
    <recommendedName>
        <fullName evidence="7">Ribosomal RNA small subunit methyltransferase H</fullName>
        <ecNumber evidence="7">2.1.1.199</ecNumber>
    </recommendedName>
    <alternativeName>
        <fullName evidence="7">16S rRNA m(4)C1402 methyltransferase</fullName>
    </alternativeName>
    <alternativeName>
        <fullName evidence="7">rRNA (cytosine-N(4)-)-methyltransferase RsmH</fullName>
    </alternativeName>
</protein>
<dbReference type="CDD" id="cd02440">
    <property type="entry name" value="AdoMet_MTases"/>
    <property type="match status" value="1"/>
</dbReference>
<evidence type="ECO:0000313" key="8">
    <source>
        <dbReference type="EMBL" id="VEU78406.1"/>
    </source>
</evidence>
<dbReference type="SUPFAM" id="SSF53335">
    <property type="entry name" value="S-adenosyl-L-methionine-dependent methyltransferases"/>
    <property type="match status" value="1"/>
</dbReference>
<organism evidence="8 9">
    <name type="scientific">Mycoplasmopsis columbinasalis</name>
    <dbReference type="NCBI Taxonomy" id="114880"/>
    <lineage>
        <taxon>Bacteria</taxon>
        <taxon>Bacillati</taxon>
        <taxon>Mycoplasmatota</taxon>
        <taxon>Mycoplasmoidales</taxon>
        <taxon>Metamycoplasmataceae</taxon>
        <taxon>Mycoplasmopsis</taxon>
    </lineage>
</organism>
<dbReference type="PANTHER" id="PTHR11265:SF0">
    <property type="entry name" value="12S RRNA N4-METHYLCYTIDINE METHYLTRANSFERASE"/>
    <property type="match status" value="1"/>
</dbReference>
<evidence type="ECO:0000313" key="9">
    <source>
        <dbReference type="Proteomes" id="UP000290876"/>
    </source>
</evidence>
<dbReference type="Gene3D" id="3.40.50.150">
    <property type="entry name" value="Vaccinia Virus protein VP39"/>
    <property type="match status" value="1"/>
</dbReference>
<evidence type="ECO:0000256" key="3">
    <source>
        <dbReference type="ARBA" id="ARBA00022552"/>
    </source>
</evidence>
<evidence type="ECO:0000256" key="4">
    <source>
        <dbReference type="ARBA" id="ARBA00022603"/>
    </source>
</evidence>
<feature type="binding site" evidence="7">
    <location>
        <position position="107"/>
    </location>
    <ligand>
        <name>S-adenosyl-L-methionine</name>
        <dbReference type="ChEBI" id="CHEBI:59789"/>
    </ligand>
</feature>
<comment type="catalytic activity">
    <reaction evidence="7">
        <text>cytidine(1402) in 16S rRNA + S-adenosyl-L-methionine = N(4)-methylcytidine(1402) in 16S rRNA + S-adenosyl-L-homocysteine + H(+)</text>
        <dbReference type="Rhea" id="RHEA:42928"/>
        <dbReference type="Rhea" id="RHEA-COMP:10286"/>
        <dbReference type="Rhea" id="RHEA-COMP:10287"/>
        <dbReference type="ChEBI" id="CHEBI:15378"/>
        <dbReference type="ChEBI" id="CHEBI:57856"/>
        <dbReference type="ChEBI" id="CHEBI:59789"/>
        <dbReference type="ChEBI" id="CHEBI:74506"/>
        <dbReference type="ChEBI" id="CHEBI:82748"/>
        <dbReference type="EC" id="2.1.1.199"/>
    </reaction>
</comment>
<proteinExistence type="inferred from homology"/>
<dbReference type="RefSeq" id="WP_129623228.1">
    <property type="nucleotide sequence ID" value="NZ_LR215043.1"/>
</dbReference>
<dbReference type="KEGG" id="mcob:NCTC10184_00650"/>